<dbReference type="EMBL" id="JXTB01000064">
    <property type="protein sequence ID" value="PON68316.1"/>
    <property type="molecule type" value="Genomic_DNA"/>
</dbReference>
<evidence type="ECO:0000313" key="3">
    <source>
        <dbReference type="Proteomes" id="UP000237105"/>
    </source>
</evidence>
<feature type="region of interest" description="Disordered" evidence="1">
    <location>
        <begin position="15"/>
        <end position="40"/>
    </location>
</feature>
<proteinExistence type="predicted"/>
<dbReference type="Proteomes" id="UP000237105">
    <property type="component" value="Unassembled WGS sequence"/>
</dbReference>
<evidence type="ECO:0000313" key="2">
    <source>
        <dbReference type="EMBL" id="PON68316.1"/>
    </source>
</evidence>
<protein>
    <submittedName>
        <fullName evidence="2">Uncharacterized protein</fullName>
    </submittedName>
</protein>
<gene>
    <name evidence="2" type="ORF">PanWU01x14_096360</name>
</gene>
<comment type="caution">
    <text evidence="2">The sequence shown here is derived from an EMBL/GenBank/DDBJ whole genome shotgun (WGS) entry which is preliminary data.</text>
</comment>
<reference evidence="3" key="1">
    <citation type="submission" date="2016-06" db="EMBL/GenBank/DDBJ databases">
        <title>Parallel loss of symbiosis genes in relatives of nitrogen-fixing non-legume Parasponia.</title>
        <authorList>
            <person name="Van Velzen R."/>
            <person name="Holmer R."/>
            <person name="Bu F."/>
            <person name="Rutten L."/>
            <person name="Van Zeijl A."/>
            <person name="Liu W."/>
            <person name="Santuari L."/>
            <person name="Cao Q."/>
            <person name="Sharma T."/>
            <person name="Shen D."/>
            <person name="Roswanjaya Y."/>
            <person name="Wardhani T."/>
            <person name="Kalhor M.S."/>
            <person name="Jansen J."/>
            <person name="Van den Hoogen J."/>
            <person name="Gungor B."/>
            <person name="Hartog M."/>
            <person name="Hontelez J."/>
            <person name="Verver J."/>
            <person name="Yang W.-C."/>
            <person name="Schijlen E."/>
            <person name="Repin R."/>
            <person name="Schilthuizen M."/>
            <person name="Schranz E."/>
            <person name="Heidstra R."/>
            <person name="Miyata K."/>
            <person name="Fedorova E."/>
            <person name="Kohlen W."/>
            <person name="Bisseling T."/>
            <person name="Smit S."/>
            <person name="Geurts R."/>
        </authorList>
    </citation>
    <scope>NUCLEOTIDE SEQUENCE [LARGE SCALE GENOMIC DNA]</scope>
    <source>
        <strain evidence="3">cv. WU1-14</strain>
    </source>
</reference>
<accession>A0A2P5D4X6</accession>
<feature type="compositionally biased region" description="Low complexity" evidence="1">
    <location>
        <begin position="21"/>
        <end position="35"/>
    </location>
</feature>
<dbReference type="AlphaFoldDB" id="A0A2P5D4X6"/>
<feature type="non-terminal residue" evidence="2">
    <location>
        <position position="1"/>
    </location>
</feature>
<keyword evidence="3" id="KW-1185">Reference proteome</keyword>
<evidence type="ECO:0000256" key="1">
    <source>
        <dbReference type="SAM" id="MobiDB-lite"/>
    </source>
</evidence>
<organism evidence="2 3">
    <name type="scientific">Parasponia andersonii</name>
    <name type="common">Sponia andersonii</name>
    <dbReference type="NCBI Taxonomy" id="3476"/>
    <lineage>
        <taxon>Eukaryota</taxon>
        <taxon>Viridiplantae</taxon>
        <taxon>Streptophyta</taxon>
        <taxon>Embryophyta</taxon>
        <taxon>Tracheophyta</taxon>
        <taxon>Spermatophyta</taxon>
        <taxon>Magnoliopsida</taxon>
        <taxon>eudicotyledons</taxon>
        <taxon>Gunneridae</taxon>
        <taxon>Pentapetalae</taxon>
        <taxon>rosids</taxon>
        <taxon>fabids</taxon>
        <taxon>Rosales</taxon>
        <taxon>Cannabaceae</taxon>
        <taxon>Parasponia</taxon>
    </lineage>
</organism>
<name>A0A2P5D4X6_PARAD</name>
<sequence>LTAKDETPRTMMVQLQREASGETSVEVSSETSIEMTSEDLDPREIDGEVKTRPIEDLEDLLFDRSSKILKIRARL</sequence>